<reference evidence="1 2" key="1">
    <citation type="submission" date="2019-09" db="EMBL/GenBank/DDBJ databases">
        <title>Bird 10,000 Genomes (B10K) Project - Family phase.</title>
        <authorList>
            <person name="Zhang G."/>
        </authorList>
    </citation>
    <scope>NUCLEOTIDE SEQUENCE [LARGE SCALE GENOMIC DNA]</scope>
    <source>
        <strain evidence="1">B10K-DU-015-11</strain>
        <tissue evidence="1">Mixed tissue sample</tissue>
    </source>
</reference>
<dbReference type="Proteomes" id="UP000580681">
    <property type="component" value="Unassembled WGS sequence"/>
</dbReference>
<comment type="caution">
    <text evidence="1">The sequence shown here is derived from an EMBL/GenBank/DDBJ whole genome shotgun (WGS) entry which is preliminary data.</text>
</comment>
<feature type="non-terminal residue" evidence="1">
    <location>
        <position position="1"/>
    </location>
</feature>
<dbReference type="Gene3D" id="3.40.50.880">
    <property type="match status" value="2"/>
</dbReference>
<accession>A0A7K4VE15</accession>
<proteinExistence type="predicted"/>
<gene>
    <name evidence="1" type="primary">Gatd3b_1</name>
    <name evidence="1" type="ORF">EMBFUC_R02024</name>
</gene>
<protein>
    <submittedName>
        <fullName evidence="1">GAL3B protein</fullName>
    </submittedName>
</protein>
<organism evidence="1 2">
    <name type="scientific">Emberiza fucata</name>
    <dbReference type="NCBI Taxonomy" id="337179"/>
    <lineage>
        <taxon>Eukaryota</taxon>
        <taxon>Metazoa</taxon>
        <taxon>Chordata</taxon>
        <taxon>Craniata</taxon>
        <taxon>Vertebrata</taxon>
        <taxon>Euteleostomi</taxon>
        <taxon>Archelosauria</taxon>
        <taxon>Archosauria</taxon>
        <taxon>Dinosauria</taxon>
        <taxon>Saurischia</taxon>
        <taxon>Theropoda</taxon>
        <taxon>Coelurosauria</taxon>
        <taxon>Aves</taxon>
        <taxon>Neognathae</taxon>
        <taxon>Neoaves</taxon>
        <taxon>Telluraves</taxon>
        <taxon>Australaves</taxon>
        <taxon>Passeriformes</taxon>
        <taxon>Passeroidea</taxon>
        <taxon>Fringillidae</taxon>
        <taxon>Emberizinae</taxon>
        <taxon>Emberizini</taxon>
        <taxon>Emberiza</taxon>
    </lineage>
</organism>
<dbReference type="SUPFAM" id="SSF52317">
    <property type="entry name" value="Class I glutamine amidotransferase-like"/>
    <property type="match status" value="1"/>
</dbReference>
<feature type="non-terminal residue" evidence="1">
    <location>
        <position position="216"/>
    </location>
</feature>
<name>A0A7K4VE15_9EMBE</name>
<keyword evidence="2" id="KW-1185">Reference proteome</keyword>
<dbReference type="PANTHER" id="PTHR10224:SF11">
    <property type="entry name" value="ES1 PROTEIN HOMOLOG, MITOCHONDRIAL"/>
    <property type="match status" value="1"/>
</dbReference>
<dbReference type="EMBL" id="VYZJ01000541">
    <property type="protein sequence ID" value="NWR20595.1"/>
    <property type="molecule type" value="Genomic_DNA"/>
</dbReference>
<dbReference type="AlphaFoldDB" id="A0A7K4VE15"/>
<sequence length="216" mass="23381">MAKRVAVLLAGCGVFDGSEIHEASAVLVHLSREGAQAEVYAPNIPQMHVVDHVKGQPTPEQRNVLVESARIARGNIKDLATLDVKGLDALIIPGRTVVGGSTVGMETRDLCSQVRNLWFIAKGLGAGPCWELPAPAGAGLREERGRENERVREWPYAKTAKAMKELGCRHVNSQVTEAHVDARNRLVSTSAFMCNAPIHQVHDGIGSMVREVLRLA</sequence>
<evidence type="ECO:0000313" key="1">
    <source>
        <dbReference type="EMBL" id="NWR20595.1"/>
    </source>
</evidence>
<dbReference type="InterPro" id="IPR029062">
    <property type="entry name" value="Class_I_gatase-like"/>
</dbReference>
<dbReference type="PANTHER" id="PTHR10224">
    <property type="entry name" value="ES1 PROTEIN HOMOLOG, MITOCHONDRIAL"/>
    <property type="match status" value="1"/>
</dbReference>
<evidence type="ECO:0000313" key="2">
    <source>
        <dbReference type="Proteomes" id="UP000580681"/>
    </source>
</evidence>